<dbReference type="eggNOG" id="ENOG5030DDV">
    <property type="taxonomic scope" value="Bacteria"/>
</dbReference>
<keyword evidence="2" id="KW-1185">Reference proteome</keyword>
<proteinExistence type="predicted"/>
<dbReference type="PROSITE" id="PS51257">
    <property type="entry name" value="PROKAR_LIPOPROTEIN"/>
    <property type="match status" value="1"/>
</dbReference>
<accession>A0A060M060</accession>
<organism evidence="1 2">
    <name type="scientific">Shouchella lehensis G1</name>
    <dbReference type="NCBI Taxonomy" id="1246626"/>
    <lineage>
        <taxon>Bacteria</taxon>
        <taxon>Bacillati</taxon>
        <taxon>Bacillota</taxon>
        <taxon>Bacilli</taxon>
        <taxon>Bacillales</taxon>
        <taxon>Bacillaceae</taxon>
        <taxon>Shouchella</taxon>
    </lineage>
</organism>
<dbReference type="EMBL" id="CP003923">
    <property type="protein sequence ID" value="AIC93444.1"/>
    <property type="molecule type" value="Genomic_DNA"/>
</dbReference>
<name>A0A060M060_9BACI</name>
<dbReference type="HOGENOM" id="CLU_074517_0_0_9"/>
<evidence type="ECO:0008006" key="3">
    <source>
        <dbReference type="Google" id="ProtNLM"/>
    </source>
</evidence>
<dbReference type="KEGG" id="ble:BleG1_0836"/>
<protein>
    <recommendedName>
        <fullName evidence="3">Lipoprotein</fullName>
    </recommendedName>
</protein>
<dbReference type="Proteomes" id="UP000027142">
    <property type="component" value="Chromosome"/>
</dbReference>
<sequence>MKKRFLIFWLTTTFLISCSNSIDEEDFQQVQDNDLRNYSTEKQDIFAFGLYDDDRRIIDTYLSENLKDTYPLEFEMEQYFDEDIDFGLLAFENFEQIPFHYEGRDRNLITYHVQSNKSETVAFNLKLKANVNSEISFISFTDPYHSFDSEPDNIEVAFQYEDIFSLRRAYSSSDPIETKFLENVEVSTSHLIEDNIIEGLIIDTEVGQYNYITQLTSGENAFIHIGNGYGEDVPYALIALKNWEQVDINGERVLYFTVPKDATKVIQFETPKVKSLEPFQFFAFPYPYEIEEGFYEADRIYSSARIFVSP</sequence>
<dbReference type="PATRIC" id="fig|1246626.3.peg.838"/>
<dbReference type="RefSeq" id="WP_038477524.1">
    <property type="nucleotide sequence ID" value="NZ_CP003923.1"/>
</dbReference>
<evidence type="ECO:0000313" key="2">
    <source>
        <dbReference type="Proteomes" id="UP000027142"/>
    </source>
</evidence>
<reference evidence="1 2" key="1">
    <citation type="journal article" date="2014" name="Gene">
        <title>A comparative genomic analysis of the alkalitolerant soil bacterium Bacillus lehensis G1.</title>
        <authorList>
            <person name="Noor Y.M."/>
            <person name="Samsulrizal N.H."/>
            <person name="Jema'on N.A."/>
            <person name="Low K.O."/>
            <person name="Ramli A.N."/>
            <person name="Alias N.I."/>
            <person name="Damis S.I."/>
            <person name="Fuzi S.F."/>
            <person name="Isa M.N."/>
            <person name="Murad A.M."/>
            <person name="Raih M.F."/>
            <person name="Bakar F.D."/>
            <person name="Najimudin N."/>
            <person name="Mahadi N.M."/>
            <person name="Illias R.M."/>
        </authorList>
    </citation>
    <scope>NUCLEOTIDE SEQUENCE [LARGE SCALE GENOMIC DNA]</scope>
    <source>
        <strain evidence="1 2">G1</strain>
    </source>
</reference>
<dbReference type="STRING" id="1246626.BleG1_0836"/>
<dbReference type="OrthoDB" id="2933871at2"/>
<evidence type="ECO:0000313" key="1">
    <source>
        <dbReference type="EMBL" id="AIC93444.1"/>
    </source>
</evidence>
<dbReference type="AlphaFoldDB" id="A0A060M060"/>
<gene>
    <name evidence="1" type="ORF">BleG1_0836</name>
</gene>